<evidence type="ECO:0000256" key="1">
    <source>
        <dbReference type="SAM" id="MobiDB-lite"/>
    </source>
</evidence>
<feature type="compositionally biased region" description="Polar residues" evidence="1">
    <location>
        <begin position="18"/>
        <end position="36"/>
    </location>
</feature>
<feature type="region of interest" description="Disordered" evidence="1">
    <location>
        <begin position="18"/>
        <end position="108"/>
    </location>
</feature>
<sequence length="108" mass="12602">MSGLKSIELQVALPRTQTAGKLQDQIQQRGTVSQDHLAQKNTEDQLRKKATVNKMEQGEKPRINKDDNRGKGIKKQQRKKRNSQTEETEEQFKKELHPYKGKNFDVKW</sequence>
<comment type="caution">
    <text evidence="2">The sequence shown here is derived from an EMBL/GenBank/DDBJ whole genome shotgun (WGS) entry which is preliminary data.</text>
</comment>
<protein>
    <submittedName>
        <fullName evidence="2">Uncharacterized protein</fullName>
    </submittedName>
</protein>
<feature type="compositionally biased region" description="Basic and acidic residues" evidence="1">
    <location>
        <begin position="90"/>
        <end position="108"/>
    </location>
</feature>
<evidence type="ECO:0000313" key="3">
    <source>
        <dbReference type="Proteomes" id="UP001230005"/>
    </source>
</evidence>
<dbReference type="RefSeq" id="WP_307322665.1">
    <property type="nucleotide sequence ID" value="NZ_JAUSUG010000003.1"/>
</dbReference>
<name>A0ABT9ZR23_9BACI</name>
<feature type="compositionally biased region" description="Basic and acidic residues" evidence="1">
    <location>
        <begin position="56"/>
        <end position="70"/>
    </location>
</feature>
<feature type="compositionally biased region" description="Basic and acidic residues" evidence="1">
    <location>
        <begin position="37"/>
        <end position="47"/>
    </location>
</feature>
<proteinExistence type="predicted"/>
<feature type="compositionally biased region" description="Basic residues" evidence="1">
    <location>
        <begin position="71"/>
        <end position="82"/>
    </location>
</feature>
<keyword evidence="3" id="KW-1185">Reference proteome</keyword>
<accession>A0ABT9ZR23</accession>
<dbReference type="Proteomes" id="UP001230005">
    <property type="component" value="Unassembled WGS sequence"/>
</dbReference>
<evidence type="ECO:0000313" key="2">
    <source>
        <dbReference type="EMBL" id="MDQ0253686.1"/>
    </source>
</evidence>
<gene>
    <name evidence="2" type="ORF">J2S74_001058</name>
</gene>
<organism evidence="2 3">
    <name type="scientific">Evansella vedderi</name>
    <dbReference type="NCBI Taxonomy" id="38282"/>
    <lineage>
        <taxon>Bacteria</taxon>
        <taxon>Bacillati</taxon>
        <taxon>Bacillota</taxon>
        <taxon>Bacilli</taxon>
        <taxon>Bacillales</taxon>
        <taxon>Bacillaceae</taxon>
        <taxon>Evansella</taxon>
    </lineage>
</organism>
<reference evidence="2 3" key="1">
    <citation type="submission" date="2023-07" db="EMBL/GenBank/DDBJ databases">
        <title>Genomic Encyclopedia of Type Strains, Phase IV (KMG-IV): sequencing the most valuable type-strain genomes for metagenomic binning, comparative biology and taxonomic classification.</title>
        <authorList>
            <person name="Goeker M."/>
        </authorList>
    </citation>
    <scope>NUCLEOTIDE SEQUENCE [LARGE SCALE GENOMIC DNA]</scope>
    <source>
        <strain evidence="2 3">DSM 9768</strain>
    </source>
</reference>
<dbReference type="EMBL" id="JAUSUG010000003">
    <property type="protein sequence ID" value="MDQ0253686.1"/>
    <property type="molecule type" value="Genomic_DNA"/>
</dbReference>